<evidence type="ECO:0000256" key="2">
    <source>
        <dbReference type="PROSITE-ProRule" id="PRU00335"/>
    </source>
</evidence>
<reference evidence="5 6" key="1">
    <citation type="submission" date="2019-03" db="EMBL/GenBank/DDBJ databases">
        <title>Genome Sequencing and Assembly of Various Microbes Isolated from Alder Root Nodule.</title>
        <authorList>
            <person name="Swanson E."/>
            <person name="Sevigny J.L."/>
            <person name="Pesce C."/>
            <person name="Davis I."/>
            <person name="Kleiner V."/>
            <person name="Tisa L."/>
        </authorList>
    </citation>
    <scope>NUCLEOTIDE SEQUENCE [LARGE SCALE GENOMIC DNA]</scope>
    <source>
        <strain evidence="5 6">4R-31</strain>
    </source>
</reference>
<dbReference type="InterPro" id="IPR001647">
    <property type="entry name" value="HTH_TetR"/>
</dbReference>
<sequence>MCRRPVVRLPILWLGTLGSIAQVTRHAGRSRGFAPHGCRGRAPRPGAQAGRGATDPRAAPACRATARVPHLPRRRGGSRVAAGRGWVESTAAEVRAPHPLLAGRGQAEGVTRPGSGARRSRPCGVVLPCDSVSLPLVSCQKTHGAAEEAQMSETHGAGVDVVTRSIRMLADHGYTETTVEQLAQAAGISRATFFRKYGSKEDMVFADHAATLQQLELLLRRPGQSLQAGLTEGAQLVFRHHLDHRDRAVARHDLLQRVESLRDREIAMSSRYERVFHAFLRRVLPQSPDRRVTAVALAAATVAVHNACLRTWLRAPRPAHGEQLVGVLSQRIAWLCGVFGVGRAFVAHPVDLTFLPPDLTVRFDDAAAPPPPAPAPVVVVVPQGEDPAAVAERTVRSVYEALGGRSAGRADPGSA</sequence>
<dbReference type="EMBL" id="SPNK01000006">
    <property type="protein sequence ID" value="TFI01393.1"/>
    <property type="molecule type" value="Genomic_DNA"/>
</dbReference>
<dbReference type="SUPFAM" id="SSF46689">
    <property type="entry name" value="Homeodomain-like"/>
    <property type="match status" value="1"/>
</dbReference>
<dbReference type="AlphaFoldDB" id="A0AAX2SAH2"/>
<dbReference type="Gene3D" id="1.10.10.60">
    <property type="entry name" value="Homeodomain-like"/>
    <property type="match status" value="1"/>
</dbReference>
<organism evidence="5 6">
    <name type="scientific">Kocuria rhizophila</name>
    <dbReference type="NCBI Taxonomy" id="72000"/>
    <lineage>
        <taxon>Bacteria</taxon>
        <taxon>Bacillati</taxon>
        <taxon>Actinomycetota</taxon>
        <taxon>Actinomycetes</taxon>
        <taxon>Micrococcales</taxon>
        <taxon>Micrococcaceae</taxon>
        <taxon>Kocuria</taxon>
    </lineage>
</organism>
<dbReference type="PRINTS" id="PR00455">
    <property type="entry name" value="HTHTETR"/>
</dbReference>
<dbReference type="Pfam" id="PF00440">
    <property type="entry name" value="TetR_N"/>
    <property type="match status" value="1"/>
</dbReference>
<evidence type="ECO:0000256" key="1">
    <source>
        <dbReference type="ARBA" id="ARBA00023125"/>
    </source>
</evidence>
<evidence type="ECO:0000313" key="5">
    <source>
        <dbReference type="EMBL" id="TFI01393.1"/>
    </source>
</evidence>
<dbReference type="PANTHER" id="PTHR30055">
    <property type="entry name" value="HTH-TYPE TRANSCRIPTIONAL REGULATOR RUTR"/>
    <property type="match status" value="1"/>
</dbReference>
<keyword evidence="6" id="KW-1185">Reference proteome</keyword>
<feature type="compositionally biased region" description="Low complexity" evidence="3">
    <location>
        <begin position="43"/>
        <end position="57"/>
    </location>
</feature>
<dbReference type="InterPro" id="IPR050109">
    <property type="entry name" value="HTH-type_TetR-like_transc_reg"/>
</dbReference>
<keyword evidence="1 2" id="KW-0238">DNA-binding</keyword>
<evidence type="ECO:0000256" key="3">
    <source>
        <dbReference type="SAM" id="MobiDB-lite"/>
    </source>
</evidence>
<feature type="region of interest" description="Disordered" evidence="3">
    <location>
        <begin position="28"/>
        <end position="57"/>
    </location>
</feature>
<dbReference type="Gene3D" id="1.10.357.10">
    <property type="entry name" value="Tetracycline Repressor, domain 2"/>
    <property type="match status" value="1"/>
</dbReference>
<gene>
    <name evidence="5" type="ORF">E4P33_07525</name>
</gene>
<dbReference type="PROSITE" id="PS50977">
    <property type="entry name" value="HTH_TETR_2"/>
    <property type="match status" value="1"/>
</dbReference>
<protein>
    <submittedName>
        <fullName evidence="5">TetR family transcriptional regulator</fullName>
    </submittedName>
</protein>
<dbReference type="GO" id="GO:0003700">
    <property type="term" value="F:DNA-binding transcription factor activity"/>
    <property type="evidence" value="ECO:0007669"/>
    <property type="project" value="TreeGrafter"/>
</dbReference>
<feature type="DNA-binding region" description="H-T-H motif" evidence="2">
    <location>
        <begin position="178"/>
        <end position="197"/>
    </location>
</feature>
<evidence type="ECO:0000313" key="6">
    <source>
        <dbReference type="Proteomes" id="UP000298017"/>
    </source>
</evidence>
<dbReference type="Proteomes" id="UP000298017">
    <property type="component" value="Unassembled WGS sequence"/>
</dbReference>
<evidence type="ECO:0000259" key="4">
    <source>
        <dbReference type="PROSITE" id="PS50977"/>
    </source>
</evidence>
<dbReference type="GO" id="GO:0000976">
    <property type="term" value="F:transcription cis-regulatory region binding"/>
    <property type="evidence" value="ECO:0007669"/>
    <property type="project" value="TreeGrafter"/>
</dbReference>
<dbReference type="InterPro" id="IPR009057">
    <property type="entry name" value="Homeodomain-like_sf"/>
</dbReference>
<dbReference type="PANTHER" id="PTHR30055:SF226">
    <property type="entry name" value="HTH-TYPE TRANSCRIPTIONAL REGULATOR PKSA"/>
    <property type="match status" value="1"/>
</dbReference>
<feature type="domain" description="HTH tetR-type" evidence="4">
    <location>
        <begin position="155"/>
        <end position="215"/>
    </location>
</feature>
<name>A0AAX2SAH2_KOCRH</name>
<accession>A0AAX2SAH2</accession>
<comment type="caution">
    <text evidence="5">The sequence shown here is derived from an EMBL/GenBank/DDBJ whole genome shotgun (WGS) entry which is preliminary data.</text>
</comment>
<proteinExistence type="predicted"/>